<dbReference type="GO" id="GO:0046873">
    <property type="term" value="F:metal ion transmembrane transporter activity"/>
    <property type="evidence" value="ECO:0007669"/>
    <property type="project" value="InterPro"/>
</dbReference>
<feature type="transmembrane region" description="Helical" evidence="6">
    <location>
        <begin position="530"/>
        <end position="551"/>
    </location>
</feature>
<keyword evidence="8" id="KW-1185">Reference proteome</keyword>
<dbReference type="InterPro" id="IPR002523">
    <property type="entry name" value="MgTranspt_CorA/ZnTranspt_ZntB"/>
</dbReference>
<proteinExistence type="predicted"/>
<feature type="transmembrane region" description="Helical" evidence="6">
    <location>
        <begin position="679"/>
        <end position="703"/>
    </location>
</feature>
<feature type="transmembrane region" description="Helical" evidence="6">
    <location>
        <begin position="594"/>
        <end position="616"/>
    </location>
</feature>
<keyword evidence="3 6" id="KW-1133">Transmembrane helix</keyword>
<organism evidence="7 8">
    <name type="scientific">Lineolata rhizophorae</name>
    <dbReference type="NCBI Taxonomy" id="578093"/>
    <lineage>
        <taxon>Eukaryota</taxon>
        <taxon>Fungi</taxon>
        <taxon>Dikarya</taxon>
        <taxon>Ascomycota</taxon>
        <taxon>Pezizomycotina</taxon>
        <taxon>Dothideomycetes</taxon>
        <taxon>Dothideomycetes incertae sedis</taxon>
        <taxon>Lineolatales</taxon>
        <taxon>Lineolataceae</taxon>
        <taxon>Lineolata</taxon>
    </lineage>
</organism>
<feature type="compositionally biased region" description="Polar residues" evidence="5">
    <location>
        <begin position="21"/>
        <end position="42"/>
    </location>
</feature>
<accession>A0A6A6NP78</accession>
<feature type="transmembrane region" description="Helical" evidence="6">
    <location>
        <begin position="653"/>
        <end position="673"/>
    </location>
</feature>
<dbReference type="AlphaFoldDB" id="A0A6A6NP78"/>
<feature type="transmembrane region" description="Helical" evidence="6">
    <location>
        <begin position="462"/>
        <end position="482"/>
    </location>
</feature>
<evidence type="ECO:0000313" key="7">
    <source>
        <dbReference type="EMBL" id="KAF2453590.1"/>
    </source>
</evidence>
<reference evidence="7" key="1">
    <citation type="journal article" date="2020" name="Stud. Mycol.">
        <title>101 Dothideomycetes genomes: a test case for predicting lifestyles and emergence of pathogens.</title>
        <authorList>
            <person name="Haridas S."/>
            <person name="Albert R."/>
            <person name="Binder M."/>
            <person name="Bloem J."/>
            <person name="Labutti K."/>
            <person name="Salamov A."/>
            <person name="Andreopoulos B."/>
            <person name="Baker S."/>
            <person name="Barry K."/>
            <person name="Bills G."/>
            <person name="Bluhm B."/>
            <person name="Cannon C."/>
            <person name="Castanera R."/>
            <person name="Culley D."/>
            <person name="Daum C."/>
            <person name="Ezra D."/>
            <person name="Gonzalez J."/>
            <person name="Henrissat B."/>
            <person name="Kuo A."/>
            <person name="Liang C."/>
            <person name="Lipzen A."/>
            <person name="Lutzoni F."/>
            <person name="Magnuson J."/>
            <person name="Mondo S."/>
            <person name="Nolan M."/>
            <person name="Ohm R."/>
            <person name="Pangilinan J."/>
            <person name="Park H.-J."/>
            <person name="Ramirez L."/>
            <person name="Alfaro M."/>
            <person name="Sun H."/>
            <person name="Tritt A."/>
            <person name="Yoshinaga Y."/>
            <person name="Zwiers L.-H."/>
            <person name="Turgeon B."/>
            <person name="Goodwin S."/>
            <person name="Spatafora J."/>
            <person name="Crous P."/>
            <person name="Grigoriev I."/>
        </authorList>
    </citation>
    <scope>NUCLEOTIDE SEQUENCE</scope>
    <source>
        <strain evidence="7">ATCC 16933</strain>
    </source>
</reference>
<dbReference type="Gene3D" id="1.20.58.340">
    <property type="entry name" value="Magnesium transport protein CorA, transmembrane region"/>
    <property type="match status" value="1"/>
</dbReference>
<dbReference type="Proteomes" id="UP000799766">
    <property type="component" value="Unassembled WGS sequence"/>
</dbReference>
<dbReference type="EMBL" id="MU001696">
    <property type="protein sequence ID" value="KAF2453590.1"/>
    <property type="molecule type" value="Genomic_DNA"/>
</dbReference>
<evidence type="ECO:0000313" key="8">
    <source>
        <dbReference type="Proteomes" id="UP000799766"/>
    </source>
</evidence>
<keyword evidence="2 6" id="KW-0812">Transmembrane</keyword>
<feature type="transmembrane region" description="Helical" evidence="6">
    <location>
        <begin position="557"/>
        <end position="582"/>
    </location>
</feature>
<evidence type="ECO:0000256" key="4">
    <source>
        <dbReference type="ARBA" id="ARBA00023136"/>
    </source>
</evidence>
<evidence type="ECO:0000256" key="3">
    <source>
        <dbReference type="ARBA" id="ARBA00022989"/>
    </source>
</evidence>
<keyword evidence="4 6" id="KW-0472">Membrane</keyword>
<evidence type="ECO:0000256" key="5">
    <source>
        <dbReference type="SAM" id="MobiDB-lite"/>
    </source>
</evidence>
<dbReference type="GO" id="GO:0016020">
    <property type="term" value="C:membrane"/>
    <property type="evidence" value="ECO:0007669"/>
    <property type="project" value="UniProtKB-SubCell"/>
</dbReference>
<sequence length="705" mass="79656">MTELGLIEPSESVQHDLERGSFQSMTIRPSSPPERQSQTWNTSAVPKFGRRGTWLGNVDQDHSVEVFERSDSDNAWKRVSSDGRLPMDPGACSDLGLSRIYLVEGVSIRTPLDFPAVSHRFWELHLQNILESDQAIPDSFHFKSFRRVYQSKENYDIEEKLRRGKPYDLTITTDPRHVRLNHVRFERPYGPHRPYEPLETISMLEDDALIRRCLSESISCTFWRIGRSLSKRVVGIIVFDPPQTLGKVEFTYTGRNKTEKQGPITYVDKFTDFDPSRLRFIDALERDPKSFASTIDGCIHDILRLIRADCGDVLSDYRETLDCIDDNMHDDVIIRDSLQEWRYLFGRWRKKLSNELKSLTRAIEELELASSMQVATGVGSQNHDIITPLRSLAKELQRLALRTDSTFTAIMSTMGIIESQKAILQAETITKLTHLAFFFIPLAFCSSVFGMNINEWENQLSVWTWIVASLTLCVCTYGALYFHEIKLSLAQRPQRTRIRNPNTVSHRLNTFTAFLAYYSRSAFGGITGPTGVIILSCVAIIAWAVGIWAIVTQVHMPTVQIVFIALGYAVGLPYLVSIWIYLCMRRAVSARHLVAIFGFILCDGVGVYVVMLYMPVPYGGKVSLAVGLAVGLPCLVSTWIWAWARSLHFGKRWWTCLAVLVTALVPSCWAVVTQLDIDFSASISIALALGLTLPTVLGILAGLHE</sequence>
<dbReference type="InterPro" id="IPR045863">
    <property type="entry name" value="CorA_TM1_TM2"/>
</dbReference>
<feature type="region of interest" description="Disordered" evidence="5">
    <location>
        <begin position="1"/>
        <end position="42"/>
    </location>
</feature>
<dbReference type="Pfam" id="PF01544">
    <property type="entry name" value="CorA"/>
    <property type="match status" value="1"/>
</dbReference>
<protein>
    <submittedName>
        <fullName evidence="7">Uncharacterized protein</fullName>
    </submittedName>
</protein>
<evidence type="ECO:0000256" key="1">
    <source>
        <dbReference type="ARBA" id="ARBA00004141"/>
    </source>
</evidence>
<dbReference type="OrthoDB" id="3231000at2759"/>
<feature type="transmembrane region" description="Helical" evidence="6">
    <location>
        <begin position="622"/>
        <end position="641"/>
    </location>
</feature>
<dbReference type="SUPFAM" id="SSF144083">
    <property type="entry name" value="Magnesium transport protein CorA, transmembrane region"/>
    <property type="match status" value="1"/>
</dbReference>
<comment type="subcellular location">
    <subcellularLocation>
        <location evidence="1">Membrane</location>
        <topology evidence="1">Multi-pass membrane protein</topology>
    </subcellularLocation>
</comment>
<name>A0A6A6NP78_9PEZI</name>
<gene>
    <name evidence="7" type="ORF">BDY21DRAFT_424307</name>
</gene>
<evidence type="ECO:0000256" key="2">
    <source>
        <dbReference type="ARBA" id="ARBA00022692"/>
    </source>
</evidence>
<evidence type="ECO:0000256" key="6">
    <source>
        <dbReference type="SAM" id="Phobius"/>
    </source>
</evidence>